<name>A0A2A6B6F2_PRIPA</name>
<accession>A0A2A6B6F2</accession>
<dbReference type="EnsemblMetazoa" id="PPA28044.1">
    <property type="protein sequence ID" value="PPA28044.1"/>
    <property type="gene ID" value="WBGene00117598"/>
</dbReference>
<reference evidence="2" key="1">
    <citation type="journal article" date="2008" name="Nat. Genet.">
        <title>The Pristionchus pacificus genome provides a unique perspective on nematode lifestyle and parasitism.</title>
        <authorList>
            <person name="Dieterich C."/>
            <person name="Clifton S.W."/>
            <person name="Schuster L.N."/>
            <person name="Chinwalla A."/>
            <person name="Delehaunty K."/>
            <person name="Dinkelacker I."/>
            <person name="Fulton L."/>
            <person name="Fulton R."/>
            <person name="Godfrey J."/>
            <person name="Minx P."/>
            <person name="Mitreva M."/>
            <person name="Roeseler W."/>
            <person name="Tian H."/>
            <person name="Witte H."/>
            <person name="Yang S.P."/>
            <person name="Wilson R.K."/>
            <person name="Sommer R.J."/>
        </authorList>
    </citation>
    <scope>NUCLEOTIDE SEQUENCE [LARGE SCALE GENOMIC DNA]</scope>
    <source>
        <strain evidence="2">PS312</strain>
    </source>
</reference>
<reference evidence="1" key="2">
    <citation type="submission" date="2022-06" db="UniProtKB">
        <authorList>
            <consortium name="EnsemblMetazoa"/>
        </authorList>
    </citation>
    <scope>IDENTIFICATION</scope>
    <source>
        <strain evidence="1">PS312</strain>
    </source>
</reference>
<sequence length="515" mass="59955">MGANLPKMSKLQRMSILSKMMRPHEPAIEPSLEKLPLELFLDIIKRVPEAALNLRLTSQALKALVDAYSMERSNKQYVSILYELRIISYHEQKTTPGRMIISMIIAQENSMELKMRLIRHSPGNILRIRKTLGTRDVFNFDCFASESSMMKYLRECFGMRIDNVEIVNCRDHETEAAILKLLKDIKVVRLNVLNSHSFCLSVQVVTMASMLPELNKSNESFKTSFSTIEELPSEVLWEIVEYTSRTMKWRVDEWEHYHRSIPIIEELKISDYQQVHFKNSRSQDTNICKYHSSLKYFKPDWMSLEEFKLNISALPIGRFKLQVVTMGSMLPTLNKSNELLISSLSIIEELPAEVICEIIEYVNDGVYNLRLTSRTMKCRVDQWALLHQSTRIVEELRIRKSAYQQVHFEHRRSQDTNIRLRECESIVQSTKPGWMALKILIPLGRNSKLFELRLIRESPQMFRGREKVYRVNENTIDFDARESSTGSSQFAICELLRGVQIDCLCIVDRSIQPSA</sequence>
<evidence type="ECO:0000313" key="2">
    <source>
        <dbReference type="Proteomes" id="UP000005239"/>
    </source>
</evidence>
<proteinExistence type="predicted"/>
<protein>
    <submittedName>
        <fullName evidence="1">F-box domain-containing protein</fullName>
    </submittedName>
</protein>
<dbReference type="AlphaFoldDB" id="A0A2A6B6F2"/>
<evidence type="ECO:0000313" key="1">
    <source>
        <dbReference type="EnsemblMetazoa" id="PPA28044.1"/>
    </source>
</evidence>
<gene>
    <name evidence="1" type="primary">WBGene00117598</name>
</gene>
<keyword evidence="2" id="KW-1185">Reference proteome</keyword>
<dbReference type="Proteomes" id="UP000005239">
    <property type="component" value="Unassembled WGS sequence"/>
</dbReference>
<accession>A0A8R1YLF6</accession>
<organism evidence="1 2">
    <name type="scientific">Pristionchus pacificus</name>
    <name type="common">Parasitic nematode worm</name>
    <dbReference type="NCBI Taxonomy" id="54126"/>
    <lineage>
        <taxon>Eukaryota</taxon>
        <taxon>Metazoa</taxon>
        <taxon>Ecdysozoa</taxon>
        <taxon>Nematoda</taxon>
        <taxon>Chromadorea</taxon>
        <taxon>Rhabditida</taxon>
        <taxon>Rhabditina</taxon>
        <taxon>Diplogasteromorpha</taxon>
        <taxon>Diplogasteroidea</taxon>
        <taxon>Neodiplogasteridae</taxon>
        <taxon>Pristionchus</taxon>
    </lineage>
</organism>